<comment type="cofactor">
    <cofactor evidence="12">
        <name>Fe(2+)</name>
        <dbReference type="ChEBI" id="CHEBI:29033"/>
    </cofactor>
    <cofactor evidence="12">
        <name>Ni(2+)</name>
        <dbReference type="ChEBI" id="CHEBI:49786"/>
    </cofactor>
    <text evidence="12">Binds either 1 Fe or Ni cation per monomer. Iron-binding promotes an acireductone dioxygenase reaction producing 2-keto-4-methylthiobutyrate, while nickel-binding promotes an acireductone dioxygenase reaction producing 3-(methylsulfanyl)propanoate.</text>
</comment>
<gene>
    <name evidence="13" type="primary">ADI1</name>
    <name evidence="13" type="ORF">BLAG_LOCUS19899</name>
</gene>
<evidence type="ECO:0000256" key="7">
    <source>
        <dbReference type="ARBA" id="ARBA00022964"/>
    </source>
</evidence>
<keyword evidence="10 12" id="KW-0486">Methionine biosynthesis</keyword>
<feature type="binding site" evidence="12">
    <location>
        <position position="86"/>
    </location>
    <ligand>
        <name>Ni(2+)</name>
        <dbReference type="ChEBI" id="CHEBI:49786"/>
        <note>for nickel-dependent acireductone dioxygenase activity</note>
    </ligand>
</feature>
<dbReference type="GO" id="GO:0016151">
    <property type="term" value="F:nickel cation binding"/>
    <property type="evidence" value="ECO:0007669"/>
    <property type="project" value="UniProtKB-UniRule"/>
</dbReference>
<comment type="pathway">
    <text evidence="12">Amino-acid biosynthesis; L-methionine biosynthesis via salvage pathway; L-methionine from S-methyl-5-thio-alpha-D-ribose 1-phosphate: step 5/6.</text>
</comment>
<dbReference type="InterPro" id="IPR011051">
    <property type="entry name" value="RmlC_Cupin_sf"/>
</dbReference>
<dbReference type="EMBL" id="OV696690">
    <property type="protein sequence ID" value="CAH1266234.1"/>
    <property type="molecule type" value="Genomic_DNA"/>
</dbReference>
<evidence type="ECO:0000256" key="5">
    <source>
        <dbReference type="ARBA" id="ARBA00022605"/>
    </source>
</evidence>
<name>A0A8K0ETZ4_BRALA</name>
<evidence type="ECO:0000256" key="12">
    <source>
        <dbReference type="HAMAP-Rule" id="MF_03154"/>
    </source>
</evidence>
<dbReference type="SUPFAM" id="SSF51182">
    <property type="entry name" value="RmlC-like cupins"/>
    <property type="match status" value="1"/>
</dbReference>
<comment type="catalytic activity">
    <reaction evidence="1 12">
        <text>1,2-dihydroxy-5-(methylsulfanyl)pent-1-en-3-one + O2 = 4-methylsulfanyl-2-oxobutanoate + formate + 2 H(+)</text>
        <dbReference type="Rhea" id="RHEA:24504"/>
        <dbReference type="ChEBI" id="CHEBI:15378"/>
        <dbReference type="ChEBI" id="CHEBI:15379"/>
        <dbReference type="ChEBI" id="CHEBI:15740"/>
        <dbReference type="ChEBI" id="CHEBI:16723"/>
        <dbReference type="ChEBI" id="CHEBI:49252"/>
        <dbReference type="EC" id="1.13.11.54"/>
    </reaction>
</comment>
<dbReference type="EC" id="1.13.11.53" evidence="12"/>
<comment type="subcellular location">
    <subcellularLocation>
        <location evidence="2">Cell membrane</location>
        <topology evidence="2">Peripheral membrane protein</topology>
        <orientation evidence="2">Cytoplasmic side</orientation>
    </subcellularLocation>
    <subcellularLocation>
        <location evidence="12">Cytoplasm</location>
    </subcellularLocation>
    <subcellularLocation>
        <location evidence="12">Nucleus</location>
    </subcellularLocation>
</comment>
<feature type="binding site" evidence="12">
    <location>
        <position position="88"/>
    </location>
    <ligand>
        <name>Fe(2+)</name>
        <dbReference type="ChEBI" id="CHEBI:29033"/>
        <note>for iron-dependent acireductone dioxygenase activity</note>
    </ligand>
</feature>
<keyword evidence="3 12" id="KW-0963">Cytoplasm</keyword>
<evidence type="ECO:0000256" key="1">
    <source>
        <dbReference type="ARBA" id="ARBA00000428"/>
    </source>
</evidence>
<comment type="catalytic activity">
    <reaction evidence="12">
        <text>1,2-dihydroxy-5-(methylsulfanyl)pent-1-en-3-one + O2 = 3-(methylsulfanyl)propanoate + CO + formate + 2 H(+)</text>
        <dbReference type="Rhea" id="RHEA:14161"/>
        <dbReference type="ChEBI" id="CHEBI:15378"/>
        <dbReference type="ChEBI" id="CHEBI:15379"/>
        <dbReference type="ChEBI" id="CHEBI:15740"/>
        <dbReference type="ChEBI" id="CHEBI:17245"/>
        <dbReference type="ChEBI" id="CHEBI:49016"/>
        <dbReference type="ChEBI" id="CHEBI:49252"/>
        <dbReference type="EC" id="1.13.11.53"/>
    </reaction>
</comment>
<comment type="function">
    <text evidence="12">Catalyzes 2 different reactions between oxygen and the acireductone 1,2-dihydroxy-3-keto-5-methylthiopentene (DHK-MTPene) depending upon the metal bound in the active site. Fe-containing acireductone dioxygenase (Fe-ARD) produces formate and 2-keto-4-methylthiobutyrate (KMTB), the alpha-ketoacid precursor of methionine in the methionine recycle pathway. Ni-containing acireductone dioxygenase (Ni-ARD) produces methylthiopropionate, carbon monoxide and formate, and does not lie on the methionine recycle pathway.</text>
</comment>
<accession>A0A8K0ETZ4</accession>
<feature type="binding site" evidence="12">
    <location>
        <position position="131"/>
    </location>
    <ligand>
        <name>Ni(2+)</name>
        <dbReference type="ChEBI" id="CHEBI:49786"/>
        <note>for nickel-dependent acireductone dioxygenase activity</note>
    </ligand>
</feature>
<keyword evidence="6 12" id="KW-0479">Metal-binding</keyword>
<dbReference type="GO" id="GO:0005886">
    <property type="term" value="C:plasma membrane"/>
    <property type="evidence" value="ECO:0007669"/>
    <property type="project" value="UniProtKB-SubCell"/>
</dbReference>
<comment type="similarity">
    <text evidence="12">Belongs to the acireductone dioxygenase (ARD) family.</text>
</comment>
<keyword evidence="5 12" id="KW-0028">Amino-acid biosynthesis</keyword>
<dbReference type="AlphaFoldDB" id="A0A8K0ETZ4"/>
<evidence type="ECO:0000256" key="8">
    <source>
        <dbReference type="ARBA" id="ARBA00023002"/>
    </source>
</evidence>
<dbReference type="FunFam" id="2.60.120.10:FF:000031">
    <property type="entry name" value="1,2-dihydroxy-3-keto-5-methylthiopentene dioxygenase"/>
    <property type="match status" value="1"/>
</dbReference>
<dbReference type="GO" id="GO:0019509">
    <property type="term" value="P:L-methionine salvage from methylthioadenosine"/>
    <property type="evidence" value="ECO:0007669"/>
    <property type="project" value="UniProtKB-UniRule"/>
</dbReference>
<dbReference type="GO" id="GO:0010308">
    <property type="term" value="F:acireductone dioxygenase (Ni2+-requiring) activity"/>
    <property type="evidence" value="ECO:0007669"/>
    <property type="project" value="UniProtKB-UniRule"/>
</dbReference>
<evidence type="ECO:0000256" key="3">
    <source>
        <dbReference type="ARBA" id="ARBA00022490"/>
    </source>
</evidence>
<dbReference type="PANTHER" id="PTHR23418">
    <property type="entry name" value="ACIREDUCTONE DIOXYGENASE"/>
    <property type="match status" value="1"/>
</dbReference>
<evidence type="ECO:0000256" key="11">
    <source>
        <dbReference type="ARBA" id="ARBA00023242"/>
    </source>
</evidence>
<keyword evidence="4 12" id="KW-0533">Nickel</keyword>
<evidence type="ECO:0000256" key="6">
    <source>
        <dbReference type="ARBA" id="ARBA00022723"/>
    </source>
</evidence>
<dbReference type="InterPro" id="IPR027496">
    <property type="entry name" value="ARD_euk"/>
</dbReference>
<dbReference type="Gene3D" id="2.60.120.10">
    <property type="entry name" value="Jelly Rolls"/>
    <property type="match status" value="1"/>
</dbReference>
<sequence>MVRSWYMDDSDADQRCPHMTDPLQPVELDQLKKIGVLYWRLSGNEDDEVLAGIRKDRGYTYDDLIEITPEKLPNYEQKIKSFFEEHLHLDEEIRYCVGGSGYFDVRDKDDKWIRIELEKGDMIVLPAGIYHRFTLDEKNYIKAMRLFVGEPVWTPFNRPADEKDARKEYLKTMGLAA</sequence>
<keyword evidence="9 12" id="KW-0408">Iron</keyword>
<evidence type="ECO:0000313" key="13">
    <source>
        <dbReference type="EMBL" id="CAH1266234.1"/>
    </source>
</evidence>
<dbReference type="EC" id="1.13.11.54" evidence="12"/>
<keyword evidence="14" id="KW-1185">Reference proteome</keyword>
<dbReference type="GO" id="GO:0005634">
    <property type="term" value="C:nucleus"/>
    <property type="evidence" value="ECO:0007669"/>
    <property type="project" value="UniProtKB-SubCell"/>
</dbReference>
<dbReference type="GO" id="GO:0005737">
    <property type="term" value="C:cytoplasm"/>
    <property type="evidence" value="ECO:0007669"/>
    <property type="project" value="UniProtKB-SubCell"/>
</dbReference>
<feature type="binding site" evidence="12">
    <location>
        <position position="92"/>
    </location>
    <ligand>
        <name>Ni(2+)</name>
        <dbReference type="ChEBI" id="CHEBI:49786"/>
        <note>for nickel-dependent acireductone dioxygenase activity</note>
    </ligand>
</feature>
<dbReference type="Pfam" id="PF03079">
    <property type="entry name" value="ARD"/>
    <property type="match status" value="1"/>
</dbReference>
<dbReference type="Proteomes" id="UP000838412">
    <property type="component" value="Chromosome 5"/>
</dbReference>
<dbReference type="InterPro" id="IPR004313">
    <property type="entry name" value="ARD"/>
</dbReference>
<dbReference type="HAMAP" id="MF_03154">
    <property type="entry name" value="Salvage_MtnD_euk"/>
    <property type="match status" value="1"/>
</dbReference>
<protein>
    <recommendedName>
        <fullName evidence="12">Acireductone dioxygenase</fullName>
    </recommendedName>
    <alternativeName>
        <fullName evidence="12">Acireductone dioxygenase (Fe(2+)-requiring)</fullName>
        <shortName evidence="12">ARD'</shortName>
        <shortName evidence="12">Fe-ARD</shortName>
        <ecNumber evidence="12">1.13.11.54</ecNumber>
    </alternativeName>
    <alternativeName>
        <fullName evidence="12">Acireductone dioxygenase (Ni(2+)-requiring)</fullName>
        <shortName evidence="12">ARD</shortName>
        <shortName evidence="12">Ni-ARD</shortName>
        <ecNumber evidence="12">1.13.11.53</ecNumber>
    </alternativeName>
</protein>
<evidence type="ECO:0000256" key="10">
    <source>
        <dbReference type="ARBA" id="ARBA00023167"/>
    </source>
</evidence>
<organism evidence="13 14">
    <name type="scientific">Branchiostoma lanceolatum</name>
    <name type="common">Common lancelet</name>
    <name type="synonym">Amphioxus lanceolatum</name>
    <dbReference type="NCBI Taxonomy" id="7740"/>
    <lineage>
        <taxon>Eukaryota</taxon>
        <taxon>Metazoa</taxon>
        <taxon>Chordata</taxon>
        <taxon>Cephalochordata</taxon>
        <taxon>Leptocardii</taxon>
        <taxon>Amphioxiformes</taxon>
        <taxon>Branchiostomatidae</taxon>
        <taxon>Branchiostoma</taxon>
    </lineage>
</organism>
<feature type="binding site" evidence="12">
    <location>
        <position position="86"/>
    </location>
    <ligand>
        <name>Fe(2+)</name>
        <dbReference type="ChEBI" id="CHEBI:29033"/>
        <note>for iron-dependent acireductone dioxygenase activity</note>
    </ligand>
</feature>
<dbReference type="UniPathway" id="UPA00904">
    <property type="reaction ID" value="UER00878"/>
</dbReference>
<proteinExistence type="inferred from homology"/>
<keyword evidence="11 12" id="KW-0539">Nucleus</keyword>
<feature type="binding site" evidence="12">
    <location>
        <position position="88"/>
    </location>
    <ligand>
        <name>Ni(2+)</name>
        <dbReference type="ChEBI" id="CHEBI:49786"/>
        <note>for nickel-dependent acireductone dioxygenase activity</note>
    </ligand>
</feature>
<reference evidence="13" key="1">
    <citation type="submission" date="2022-01" db="EMBL/GenBank/DDBJ databases">
        <authorList>
            <person name="Braso-Vives M."/>
        </authorList>
    </citation>
    <scope>NUCLEOTIDE SEQUENCE</scope>
</reference>
<evidence type="ECO:0000256" key="2">
    <source>
        <dbReference type="ARBA" id="ARBA00004413"/>
    </source>
</evidence>
<dbReference type="CDD" id="cd02232">
    <property type="entry name" value="cupin_ARD"/>
    <property type="match status" value="1"/>
</dbReference>
<evidence type="ECO:0000256" key="4">
    <source>
        <dbReference type="ARBA" id="ARBA00022596"/>
    </source>
</evidence>
<dbReference type="InterPro" id="IPR014710">
    <property type="entry name" value="RmlC-like_jellyroll"/>
</dbReference>
<keyword evidence="7 12" id="KW-0223">Dioxygenase</keyword>
<feature type="binding site" evidence="12">
    <location>
        <position position="131"/>
    </location>
    <ligand>
        <name>Fe(2+)</name>
        <dbReference type="ChEBI" id="CHEBI:29033"/>
        <note>for iron-dependent acireductone dioxygenase activity</note>
    </ligand>
</feature>
<dbReference type="GO" id="GO:0005506">
    <property type="term" value="F:iron ion binding"/>
    <property type="evidence" value="ECO:0007669"/>
    <property type="project" value="UniProtKB-UniRule"/>
</dbReference>
<evidence type="ECO:0000256" key="9">
    <source>
        <dbReference type="ARBA" id="ARBA00023004"/>
    </source>
</evidence>
<dbReference type="GO" id="GO:0010309">
    <property type="term" value="F:acireductone dioxygenase [iron(II)-requiring] activity"/>
    <property type="evidence" value="ECO:0007669"/>
    <property type="project" value="UniProtKB-UniRule"/>
</dbReference>
<feature type="binding site" evidence="12">
    <location>
        <position position="92"/>
    </location>
    <ligand>
        <name>Fe(2+)</name>
        <dbReference type="ChEBI" id="CHEBI:29033"/>
        <note>for iron-dependent acireductone dioxygenase activity</note>
    </ligand>
</feature>
<evidence type="ECO:0000313" key="14">
    <source>
        <dbReference type="Proteomes" id="UP000838412"/>
    </source>
</evidence>
<keyword evidence="8 12" id="KW-0560">Oxidoreductase</keyword>
<dbReference type="PANTHER" id="PTHR23418:SF0">
    <property type="entry name" value="ACIREDUCTONE DIOXYGENASE"/>
    <property type="match status" value="1"/>
</dbReference>
<dbReference type="OrthoDB" id="1867259at2759"/>